<sequence length="146" mass="15531">MASFLGGTGPVWCPSDLLPVELWWAIVDALLSTRHGVLDVARLGLVSRFLASMIFGDEGAWAFRCRRDLGATESPCTRSASGSGCAGCNSMLRPPSTSIVAGPTGLCVAATSRCRPFTDVPYVTATIGSYTLLPRRRRVPTPRSQA</sequence>
<evidence type="ECO:0000313" key="2">
    <source>
        <dbReference type="Proteomes" id="UP000202511"/>
    </source>
</evidence>
<proteinExistence type="predicted"/>
<dbReference type="GeneID" id="23462536"/>
<dbReference type="RefSeq" id="YP_009119854.1">
    <property type="nucleotide sequence ID" value="NC_026440.1"/>
</dbReference>
<organism evidence="1 2">
    <name type="scientific">Pandoravirus inopinatum</name>
    <dbReference type="NCBI Taxonomy" id="1605721"/>
    <lineage>
        <taxon>Viruses</taxon>
        <taxon>Pandoravirus</taxon>
    </lineage>
</organism>
<reference evidence="1 2" key="1">
    <citation type="journal article" date="2015" name="Parasitol. Res.">
        <title>Viruses in close associations with free-living amoebae.</title>
        <authorList>
            <person name="Scheid P."/>
        </authorList>
    </citation>
    <scope>NUCLEOTIDE SEQUENCE [LARGE SCALE GENOMIC DNA]</scope>
    <source>
        <strain evidence="1">KlaHel</strain>
    </source>
</reference>
<dbReference type="Proteomes" id="UP000202511">
    <property type="component" value="Segment"/>
</dbReference>
<accession>A0A0B5J246</accession>
<name>A0A0B5J246_9VIRU</name>
<dbReference type="EMBL" id="KP136319">
    <property type="protein sequence ID" value="AJF97619.1"/>
    <property type="molecule type" value="Genomic_DNA"/>
</dbReference>
<evidence type="ECO:0000313" key="1">
    <source>
        <dbReference type="EMBL" id="AJF97619.1"/>
    </source>
</evidence>
<protein>
    <submittedName>
        <fullName evidence="1">Morn repeat protein</fullName>
    </submittedName>
</protein>
<dbReference type="KEGG" id="vg:23462536"/>